<feature type="domain" description="EF-hand" evidence="5">
    <location>
        <begin position="123"/>
        <end position="154"/>
    </location>
</feature>
<feature type="domain" description="EF-hand" evidence="5">
    <location>
        <begin position="41"/>
        <end position="76"/>
    </location>
</feature>
<evidence type="ECO:0000313" key="7">
    <source>
        <dbReference type="Proteomes" id="UP000807115"/>
    </source>
</evidence>
<dbReference type="PROSITE" id="PS50222">
    <property type="entry name" value="EF_HAND_2"/>
    <property type="match status" value="4"/>
</dbReference>
<reference evidence="6" key="1">
    <citation type="journal article" date="2019" name="BMC Genomics">
        <title>A new reference genome for Sorghum bicolor reveals high levels of sequence similarity between sweet and grain genotypes: implications for the genetics of sugar metabolism.</title>
        <authorList>
            <person name="Cooper E.A."/>
            <person name="Brenton Z.W."/>
            <person name="Flinn B.S."/>
            <person name="Jenkins J."/>
            <person name="Shu S."/>
            <person name="Flowers D."/>
            <person name="Luo F."/>
            <person name="Wang Y."/>
            <person name="Xia P."/>
            <person name="Barry K."/>
            <person name="Daum C."/>
            <person name="Lipzen A."/>
            <person name="Yoshinaga Y."/>
            <person name="Schmutz J."/>
            <person name="Saski C."/>
            <person name="Vermerris W."/>
            <person name="Kresovich S."/>
        </authorList>
    </citation>
    <scope>NUCLEOTIDE SEQUENCE</scope>
</reference>
<dbReference type="EMBL" id="CM027682">
    <property type="protein sequence ID" value="KAG0541053.1"/>
    <property type="molecule type" value="Genomic_DNA"/>
</dbReference>
<dbReference type="Gene3D" id="1.10.238.10">
    <property type="entry name" value="EF-hand"/>
    <property type="match status" value="2"/>
</dbReference>
<dbReference type="CDD" id="cd00051">
    <property type="entry name" value="EFh"/>
    <property type="match status" value="2"/>
</dbReference>
<keyword evidence="3" id="KW-0677">Repeat</keyword>
<evidence type="ECO:0000256" key="2">
    <source>
        <dbReference type="ARBA" id="ARBA00022723"/>
    </source>
</evidence>
<name>A0A921RK22_SORBI</name>
<keyword evidence="2" id="KW-0479">Metal-binding</keyword>
<evidence type="ECO:0000256" key="3">
    <source>
        <dbReference type="ARBA" id="ARBA00022737"/>
    </source>
</evidence>
<dbReference type="SUPFAM" id="SSF47473">
    <property type="entry name" value="EF-hand"/>
    <property type="match status" value="1"/>
</dbReference>
<evidence type="ECO:0000256" key="1">
    <source>
        <dbReference type="ARBA" id="ARBA00003291"/>
    </source>
</evidence>
<keyword evidence="4" id="KW-0106">Calcium</keyword>
<dbReference type="SMART" id="SM00054">
    <property type="entry name" value="EFh"/>
    <property type="match status" value="4"/>
</dbReference>
<dbReference type="Gramene" id="EES02072">
    <property type="protein sequence ID" value="EES02072"/>
    <property type="gene ID" value="SORBI_3003G430600"/>
</dbReference>
<dbReference type="InterPro" id="IPR039647">
    <property type="entry name" value="EF_hand_pair_protein_CML-like"/>
</dbReference>
<dbReference type="OMA" id="FNEFTIM"/>
<dbReference type="InterPro" id="IPR018247">
    <property type="entry name" value="EF_Hand_1_Ca_BS"/>
</dbReference>
<feature type="domain" description="EF-hand" evidence="5">
    <location>
        <begin position="4"/>
        <end position="39"/>
    </location>
</feature>
<proteinExistence type="predicted"/>
<dbReference type="PANTHER" id="PTHR10891">
    <property type="entry name" value="EF-HAND CALCIUM-BINDING DOMAIN CONTAINING PROTEIN"/>
    <property type="match status" value="1"/>
</dbReference>
<reference evidence="6" key="2">
    <citation type="submission" date="2020-10" db="EMBL/GenBank/DDBJ databases">
        <authorList>
            <person name="Cooper E.A."/>
            <person name="Brenton Z.W."/>
            <person name="Flinn B.S."/>
            <person name="Jenkins J."/>
            <person name="Shu S."/>
            <person name="Flowers D."/>
            <person name="Luo F."/>
            <person name="Wang Y."/>
            <person name="Xia P."/>
            <person name="Barry K."/>
            <person name="Daum C."/>
            <person name="Lipzen A."/>
            <person name="Yoshinaga Y."/>
            <person name="Schmutz J."/>
            <person name="Saski C."/>
            <person name="Vermerris W."/>
            <person name="Kresovich S."/>
        </authorList>
    </citation>
    <scope>NUCLEOTIDE SEQUENCE</scope>
</reference>
<dbReference type="GO" id="GO:0005509">
    <property type="term" value="F:calcium ion binding"/>
    <property type="evidence" value="ECO:0007669"/>
    <property type="project" value="InterPro"/>
</dbReference>
<dbReference type="InterPro" id="IPR002048">
    <property type="entry name" value="EF_hand_dom"/>
</dbReference>
<dbReference type="KEGG" id="sbi:8062342"/>
<dbReference type="AlphaFoldDB" id="A0A921RK22"/>
<dbReference type="OrthoDB" id="26525at2759"/>
<dbReference type="FunFam" id="1.10.238.10:FF:000003">
    <property type="entry name" value="Calmodulin A"/>
    <property type="match status" value="1"/>
</dbReference>
<evidence type="ECO:0000313" key="6">
    <source>
        <dbReference type="EMBL" id="KAG0541053.1"/>
    </source>
</evidence>
<feature type="domain" description="EF-hand" evidence="5">
    <location>
        <begin position="87"/>
        <end position="122"/>
    </location>
</feature>
<comment type="function">
    <text evidence="1">Potential calcium sensor.</text>
</comment>
<dbReference type="Pfam" id="PF13499">
    <property type="entry name" value="EF-hand_7"/>
    <property type="match status" value="2"/>
</dbReference>
<dbReference type="PROSITE" id="PS00018">
    <property type="entry name" value="EF_HAND_1"/>
    <property type="match status" value="3"/>
</dbReference>
<sequence>MAVYASSEFSRVFSALDRDGDGKLSATELRLFMKAALGEDVSSEEADRLVASADADGDGLLSQEELLALALAGTAAEEEEEEEEGGERRRELREAFGMYAMEGQGCITPLSLKQMLSRLGSHQDIDECRAMICRFDLNGDGVLSFEEFKVMMDA</sequence>
<organism evidence="6 7">
    <name type="scientific">Sorghum bicolor</name>
    <name type="common">Sorghum</name>
    <name type="synonym">Sorghum vulgare</name>
    <dbReference type="NCBI Taxonomy" id="4558"/>
    <lineage>
        <taxon>Eukaryota</taxon>
        <taxon>Viridiplantae</taxon>
        <taxon>Streptophyta</taxon>
        <taxon>Embryophyta</taxon>
        <taxon>Tracheophyta</taxon>
        <taxon>Spermatophyta</taxon>
        <taxon>Magnoliopsida</taxon>
        <taxon>Liliopsida</taxon>
        <taxon>Poales</taxon>
        <taxon>Poaceae</taxon>
        <taxon>PACMAD clade</taxon>
        <taxon>Panicoideae</taxon>
        <taxon>Andropogonodae</taxon>
        <taxon>Andropogoneae</taxon>
        <taxon>Sorghinae</taxon>
        <taxon>Sorghum</taxon>
    </lineage>
</organism>
<protein>
    <recommendedName>
        <fullName evidence="5">EF-hand domain-containing protein</fullName>
    </recommendedName>
</protein>
<comment type="caution">
    <text evidence="6">The sequence shown here is derived from an EMBL/GenBank/DDBJ whole genome shotgun (WGS) entry which is preliminary data.</text>
</comment>
<evidence type="ECO:0000256" key="4">
    <source>
        <dbReference type="ARBA" id="ARBA00022837"/>
    </source>
</evidence>
<dbReference type="InterPro" id="IPR011992">
    <property type="entry name" value="EF-hand-dom_pair"/>
</dbReference>
<dbReference type="FunFam" id="1.10.238.10:FF:000292">
    <property type="entry name" value="Calcium-binding protein CML38"/>
    <property type="match status" value="1"/>
</dbReference>
<accession>A0A921RK22</accession>
<dbReference type="Proteomes" id="UP000807115">
    <property type="component" value="Chromosome 3"/>
</dbReference>
<gene>
    <name evidence="6" type="ORF">BDA96_03G462900</name>
</gene>
<evidence type="ECO:0000259" key="5">
    <source>
        <dbReference type="PROSITE" id="PS50222"/>
    </source>
</evidence>